<accession>A0ABW3FRQ8</accession>
<sequence>MRKKTRVLLGTALMAALLAFSPLGIAQASAAHVPARSSATALQPQIGWQYHQGFRVGYRWGHADGWADGRFCNHILGHRDTFHLERFRRNDFERGWEDGYSRGYDSGFWASCHRH</sequence>
<feature type="signal peptide" evidence="1">
    <location>
        <begin position="1"/>
        <end position="30"/>
    </location>
</feature>
<protein>
    <submittedName>
        <fullName evidence="2">Uncharacterized protein</fullName>
    </submittedName>
</protein>
<dbReference type="Proteomes" id="UP001597018">
    <property type="component" value="Unassembled WGS sequence"/>
</dbReference>
<evidence type="ECO:0000313" key="3">
    <source>
        <dbReference type="Proteomes" id="UP001597018"/>
    </source>
</evidence>
<keyword evidence="1" id="KW-0732">Signal</keyword>
<gene>
    <name evidence="2" type="ORF">ACFQ16_11765</name>
</gene>
<name>A0ABW3FRQ8_9PSEU</name>
<evidence type="ECO:0000313" key="2">
    <source>
        <dbReference type="EMBL" id="MFD0920419.1"/>
    </source>
</evidence>
<evidence type="ECO:0000256" key="1">
    <source>
        <dbReference type="SAM" id="SignalP"/>
    </source>
</evidence>
<reference evidence="3" key="1">
    <citation type="journal article" date="2019" name="Int. J. Syst. Evol. Microbiol.">
        <title>The Global Catalogue of Microorganisms (GCM) 10K type strain sequencing project: providing services to taxonomists for standard genome sequencing and annotation.</title>
        <authorList>
            <consortium name="The Broad Institute Genomics Platform"/>
            <consortium name="The Broad Institute Genome Sequencing Center for Infectious Disease"/>
            <person name="Wu L."/>
            <person name="Ma J."/>
        </authorList>
    </citation>
    <scope>NUCLEOTIDE SEQUENCE [LARGE SCALE GENOMIC DNA]</scope>
    <source>
        <strain evidence="3">CCUG 56401</strain>
    </source>
</reference>
<dbReference type="EMBL" id="JBHTIW010000007">
    <property type="protein sequence ID" value="MFD0920419.1"/>
    <property type="molecule type" value="Genomic_DNA"/>
</dbReference>
<proteinExistence type="predicted"/>
<keyword evidence="3" id="KW-1185">Reference proteome</keyword>
<dbReference type="RefSeq" id="WP_263247981.1">
    <property type="nucleotide sequence ID" value="NZ_BAABLT010000005.1"/>
</dbReference>
<comment type="caution">
    <text evidence="2">The sequence shown here is derived from an EMBL/GenBank/DDBJ whole genome shotgun (WGS) entry which is preliminary data.</text>
</comment>
<organism evidence="2 3">
    <name type="scientific">Saccharopolyspora rosea</name>
    <dbReference type="NCBI Taxonomy" id="524884"/>
    <lineage>
        <taxon>Bacteria</taxon>
        <taxon>Bacillati</taxon>
        <taxon>Actinomycetota</taxon>
        <taxon>Actinomycetes</taxon>
        <taxon>Pseudonocardiales</taxon>
        <taxon>Pseudonocardiaceae</taxon>
        <taxon>Saccharopolyspora</taxon>
    </lineage>
</organism>
<feature type="chain" id="PRO_5046086618" evidence="1">
    <location>
        <begin position="31"/>
        <end position="115"/>
    </location>
</feature>